<comment type="caution">
    <text evidence="2">The sequence shown here is derived from an EMBL/GenBank/DDBJ whole genome shotgun (WGS) entry which is preliminary data.</text>
</comment>
<gene>
    <name evidence="2" type="ORF">C2L80_07150</name>
</gene>
<feature type="region of interest" description="Disordered" evidence="1">
    <location>
        <begin position="1"/>
        <end position="23"/>
    </location>
</feature>
<keyword evidence="3" id="KW-1185">Reference proteome</keyword>
<protein>
    <submittedName>
        <fullName evidence="2">Uncharacterized protein</fullName>
    </submittedName>
</protein>
<reference evidence="2 3" key="1">
    <citation type="journal article" date="2018" name="Int. J. Syst. Evol. Microbiol.">
        <title>Rubneribacter badeniensis gen. nov., sp. nov. and Enteroscipio rubneri gen. nov., sp. nov., new members of the Eggerthellaceae isolated from human faeces.</title>
        <authorList>
            <person name="Danylec N."/>
            <person name="Gobl A."/>
            <person name="Stoll D.A."/>
            <person name="Hetzer B."/>
            <person name="Kulling S.E."/>
            <person name="Huch M."/>
        </authorList>
    </citation>
    <scope>NUCLEOTIDE SEQUENCE [LARGE SCALE GENOMIC DNA]</scope>
    <source>
        <strain evidence="2 3">ResAG-85</strain>
    </source>
</reference>
<evidence type="ECO:0000313" key="3">
    <source>
        <dbReference type="Proteomes" id="UP000236488"/>
    </source>
</evidence>
<dbReference type="Proteomes" id="UP000236488">
    <property type="component" value="Unassembled WGS sequence"/>
</dbReference>
<organism evidence="2 3">
    <name type="scientific">Rubneribacter badeniensis</name>
    <dbReference type="NCBI Taxonomy" id="2070688"/>
    <lineage>
        <taxon>Bacteria</taxon>
        <taxon>Bacillati</taxon>
        <taxon>Actinomycetota</taxon>
        <taxon>Coriobacteriia</taxon>
        <taxon>Eggerthellales</taxon>
        <taxon>Eggerthellaceae</taxon>
        <taxon>Rubneribacter</taxon>
    </lineage>
</organism>
<evidence type="ECO:0000313" key="2">
    <source>
        <dbReference type="EMBL" id="PNV65349.1"/>
    </source>
</evidence>
<name>A0A2K2U509_9ACTN</name>
<dbReference type="EMBL" id="PPEL01000035">
    <property type="protein sequence ID" value="PNV65349.1"/>
    <property type="molecule type" value="Genomic_DNA"/>
</dbReference>
<accession>A0A2K2U509</accession>
<dbReference type="AlphaFoldDB" id="A0A2K2U509"/>
<evidence type="ECO:0000256" key="1">
    <source>
        <dbReference type="SAM" id="MobiDB-lite"/>
    </source>
</evidence>
<proteinExistence type="predicted"/>
<sequence length="80" mass="8941">MPPLRCRPESPTTEGFERHPLDMRNHSPLLNLHRREPAFAGSSAEPPIGCFGDFAFADRDFRSDGGALRGKPIWPMPILV</sequence>